<organism evidence="10 11">
    <name type="scientific">Candidatus Arsenophonus lipoptenae</name>
    <dbReference type="NCBI Taxonomy" id="634113"/>
    <lineage>
        <taxon>Bacteria</taxon>
        <taxon>Pseudomonadati</taxon>
        <taxon>Pseudomonadota</taxon>
        <taxon>Gammaproteobacteria</taxon>
        <taxon>Enterobacterales</taxon>
        <taxon>Morganellaceae</taxon>
        <taxon>Arsenophonus</taxon>
    </lineage>
</organism>
<dbReference type="EMBL" id="CP013920">
    <property type="protein sequence ID" value="AMA65123.1"/>
    <property type="molecule type" value="Genomic_DNA"/>
</dbReference>
<dbReference type="GO" id="GO:0005524">
    <property type="term" value="F:ATP binding"/>
    <property type="evidence" value="ECO:0007669"/>
    <property type="project" value="UniProtKB-UniRule"/>
</dbReference>
<comment type="similarity">
    <text evidence="1 8">Belongs to the cytidylate kinase family. Type 1 subfamily.</text>
</comment>
<evidence type="ECO:0000256" key="1">
    <source>
        <dbReference type="ARBA" id="ARBA00009427"/>
    </source>
</evidence>
<sequence>MNKLPPVITVDGPSGSGKGTLCLALANKFSWQLLNSGAIYRVIALAVLQYNIDIKSEKKLVLLADSLNIRFNLIKNKLIVMLEGNDISNDILSEVIGNIASLIAKYPKVRKALLIKQRLFRIKPGLIADGRDMGTIVFPDAIAKIFLHASLKERALRRMKQLHKNGFNVKLSTIIDDIKKRDDCDRNRLFAPLIPAKNAFILDSTSLSFEKVIEQVLAYINKKI</sequence>
<comment type="catalytic activity">
    <reaction evidence="6 8">
        <text>dCMP + ATP = dCDP + ADP</text>
        <dbReference type="Rhea" id="RHEA:25094"/>
        <dbReference type="ChEBI" id="CHEBI:30616"/>
        <dbReference type="ChEBI" id="CHEBI:57566"/>
        <dbReference type="ChEBI" id="CHEBI:58593"/>
        <dbReference type="ChEBI" id="CHEBI:456216"/>
        <dbReference type="EC" id="2.7.4.25"/>
    </reaction>
</comment>
<dbReference type="InterPro" id="IPR003136">
    <property type="entry name" value="Cytidylate_kin"/>
</dbReference>
<accession>A0A0X9WB46</accession>
<dbReference type="HAMAP" id="MF_00238">
    <property type="entry name" value="Cytidyl_kinase_type1"/>
    <property type="match status" value="1"/>
</dbReference>
<dbReference type="GO" id="GO:0036430">
    <property type="term" value="F:CMP kinase activity"/>
    <property type="evidence" value="ECO:0007669"/>
    <property type="project" value="RHEA"/>
</dbReference>
<evidence type="ECO:0000256" key="6">
    <source>
        <dbReference type="ARBA" id="ARBA00047615"/>
    </source>
</evidence>
<dbReference type="NCBIfam" id="TIGR00017">
    <property type="entry name" value="cmk"/>
    <property type="match status" value="1"/>
</dbReference>
<evidence type="ECO:0000256" key="2">
    <source>
        <dbReference type="ARBA" id="ARBA00022679"/>
    </source>
</evidence>
<evidence type="ECO:0000313" key="10">
    <source>
        <dbReference type="EMBL" id="AMA65123.1"/>
    </source>
</evidence>
<evidence type="ECO:0000256" key="4">
    <source>
        <dbReference type="ARBA" id="ARBA00022777"/>
    </source>
</evidence>
<proteinExistence type="inferred from homology"/>
<dbReference type="Proteomes" id="UP000069926">
    <property type="component" value="Chromosome"/>
</dbReference>
<keyword evidence="5 8" id="KW-0067">ATP-binding</keyword>
<keyword evidence="11" id="KW-1185">Reference proteome</keyword>
<dbReference type="STRING" id="634113.AUT07_00569"/>
<gene>
    <name evidence="8 10" type="primary">cmk</name>
    <name evidence="10" type="ORF">AUT07_00569</name>
</gene>
<keyword evidence="8" id="KW-0963">Cytoplasm</keyword>
<dbReference type="Gene3D" id="3.40.50.300">
    <property type="entry name" value="P-loop containing nucleotide triphosphate hydrolases"/>
    <property type="match status" value="1"/>
</dbReference>
<keyword evidence="4 8" id="KW-0418">Kinase</keyword>
<feature type="binding site" evidence="8">
    <location>
        <begin position="12"/>
        <end position="20"/>
    </location>
    <ligand>
        <name>ATP</name>
        <dbReference type="ChEBI" id="CHEBI:30616"/>
    </ligand>
</feature>
<feature type="domain" description="Cytidylate kinase" evidence="9">
    <location>
        <begin position="8"/>
        <end position="221"/>
    </location>
</feature>
<comment type="subcellular location">
    <subcellularLocation>
        <location evidence="8">Cytoplasm</location>
    </subcellularLocation>
</comment>
<keyword evidence="2 8" id="KW-0808">Transferase</keyword>
<evidence type="ECO:0000313" key="11">
    <source>
        <dbReference type="Proteomes" id="UP000069926"/>
    </source>
</evidence>
<dbReference type="GO" id="GO:0036431">
    <property type="term" value="F:dCMP kinase activity"/>
    <property type="evidence" value="ECO:0007669"/>
    <property type="project" value="InterPro"/>
</dbReference>
<evidence type="ECO:0000256" key="7">
    <source>
        <dbReference type="ARBA" id="ARBA00048478"/>
    </source>
</evidence>
<evidence type="ECO:0000259" key="9">
    <source>
        <dbReference type="Pfam" id="PF02224"/>
    </source>
</evidence>
<dbReference type="EC" id="2.7.4.25" evidence="8"/>
<dbReference type="SUPFAM" id="SSF52540">
    <property type="entry name" value="P-loop containing nucleoside triphosphate hydrolases"/>
    <property type="match status" value="1"/>
</dbReference>
<dbReference type="CDD" id="cd02020">
    <property type="entry name" value="CMPK"/>
    <property type="match status" value="1"/>
</dbReference>
<dbReference type="RefSeq" id="WP_066283875.1">
    <property type="nucleotide sequence ID" value="NZ_CP013920.1"/>
</dbReference>
<dbReference type="InterPro" id="IPR027417">
    <property type="entry name" value="P-loop_NTPase"/>
</dbReference>
<evidence type="ECO:0000256" key="5">
    <source>
        <dbReference type="ARBA" id="ARBA00022840"/>
    </source>
</evidence>
<evidence type="ECO:0000256" key="8">
    <source>
        <dbReference type="HAMAP-Rule" id="MF_00238"/>
    </source>
</evidence>
<evidence type="ECO:0000256" key="3">
    <source>
        <dbReference type="ARBA" id="ARBA00022741"/>
    </source>
</evidence>
<comment type="catalytic activity">
    <reaction evidence="7 8">
        <text>CMP + ATP = CDP + ADP</text>
        <dbReference type="Rhea" id="RHEA:11600"/>
        <dbReference type="ChEBI" id="CHEBI:30616"/>
        <dbReference type="ChEBI" id="CHEBI:58069"/>
        <dbReference type="ChEBI" id="CHEBI:60377"/>
        <dbReference type="ChEBI" id="CHEBI:456216"/>
        <dbReference type="EC" id="2.7.4.25"/>
    </reaction>
</comment>
<dbReference type="KEGG" id="asy:AUT07_00569"/>
<dbReference type="Pfam" id="PF02224">
    <property type="entry name" value="Cytidylate_kin"/>
    <property type="match status" value="1"/>
</dbReference>
<reference evidence="10 11" key="1">
    <citation type="submission" date="2016-01" db="EMBL/GenBank/DDBJ databases">
        <title>Genome sequence of Ca. Arsenophonus lipopteni, the exclusive symbiont of a blood sucking fly Lipoptena cervi (Diptera: Hippoboscidae).</title>
        <authorList>
            <person name="Novakova E."/>
            <person name="Hypsa V."/>
            <person name="Nguyen P."/>
            <person name="Husnik F."/>
            <person name="Darby A.C."/>
        </authorList>
    </citation>
    <scope>NUCLEOTIDE SEQUENCE [LARGE SCALE GENOMIC DNA]</scope>
    <source>
        <strain evidence="10 11">CB</strain>
    </source>
</reference>
<dbReference type="OrthoDB" id="9807434at2"/>
<protein>
    <recommendedName>
        <fullName evidence="8">Cytidylate kinase</fullName>
        <shortName evidence="8">CK</shortName>
        <ecNumber evidence="8">2.7.4.25</ecNumber>
    </recommendedName>
    <alternativeName>
        <fullName evidence="8">Cytidine monophosphate kinase</fullName>
        <shortName evidence="8">CMP kinase</shortName>
    </alternativeName>
</protein>
<keyword evidence="3 8" id="KW-0547">Nucleotide-binding</keyword>
<dbReference type="GO" id="GO:0006220">
    <property type="term" value="P:pyrimidine nucleotide metabolic process"/>
    <property type="evidence" value="ECO:0007669"/>
    <property type="project" value="UniProtKB-UniRule"/>
</dbReference>
<dbReference type="PATRIC" id="fig|634113.3.peg.536"/>
<name>A0A0X9WB46_9GAMM</name>
<dbReference type="AlphaFoldDB" id="A0A0X9WB46"/>
<dbReference type="InterPro" id="IPR011994">
    <property type="entry name" value="Cytidylate_kinase_dom"/>
</dbReference>
<dbReference type="GO" id="GO:0005737">
    <property type="term" value="C:cytoplasm"/>
    <property type="evidence" value="ECO:0007669"/>
    <property type="project" value="UniProtKB-SubCell"/>
</dbReference>